<keyword evidence="2" id="KW-0547">Nucleotide-binding</keyword>
<keyword evidence="2" id="KW-0067">ATP-binding</keyword>
<protein>
    <recommendedName>
        <fullName evidence="5">Fido domain-containing protein</fullName>
    </recommendedName>
</protein>
<feature type="domain" description="Fido" evidence="5">
    <location>
        <begin position="97"/>
        <end position="238"/>
    </location>
</feature>
<reference evidence="6" key="1">
    <citation type="journal article" date="2015" name="Nature">
        <title>rRNA introns, odd ribosomes, and small enigmatic genomes across a large radiation of phyla.</title>
        <authorList>
            <person name="Brown C.T."/>
            <person name="Hug L.A."/>
            <person name="Thomas B.C."/>
            <person name="Sharon I."/>
            <person name="Castelle C.J."/>
            <person name="Singh A."/>
            <person name="Wilkins M.J."/>
            <person name="Williams K.H."/>
            <person name="Banfield J.F."/>
        </authorList>
    </citation>
    <scope>NUCLEOTIDE SEQUENCE [LARGE SCALE GENOMIC DNA]</scope>
</reference>
<dbReference type="PANTHER" id="PTHR13504">
    <property type="entry name" value="FIDO DOMAIN-CONTAINING PROTEIN DDB_G0283145"/>
    <property type="match status" value="1"/>
</dbReference>
<accession>A0A0G0GYJ1</accession>
<gene>
    <name evidence="6" type="ORF">US50_C0026G0006</name>
</gene>
<name>A0A0G0GYJ1_9BACT</name>
<dbReference type="Gene3D" id="1.10.3290.10">
    <property type="entry name" value="Fido-like domain"/>
    <property type="match status" value="1"/>
</dbReference>
<evidence type="ECO:0000256" key="4">
    <source>
        <dbReference type="SAM" id="Coils"/>
    </source>
</evidence>
<dbReference type="PATRIC" id="fig|1618742.3.peg.491"/>
<dbReference type="InterPro" id="IPR040198">
    <property type="entry name" value="Fido_containing"/>
</dbReference>
<feature type="coiled-coil region" evidence="4">
    <location>
        <begin position="4"/>
        <end position="31"/>
    </location>
</feature>
<dbReference type="EMBL" id="LBTF01000026">
    <property type="protein sequence ID" value="KKQ35082.1"/>
    <property type="molecule type" value="Genomic_DNA"/>
</dbReference>
<dbReference type="SUPFAM" id="SSF140931">
    <property type="entry name" value="Fic-like"/>
    <property type="match status" value="1"/>
</dbReference>
<evidence type="ECO:0000256" key="1">
    <source>
        <dbReference type="PIRSR" id="PIRSR640198-1"/>
    </source>
</evidence>
<dbReference type="InterPro" id="IPR003812">
    <property type="entry name" value="Fido"/>
</dbReference>
<feature type="binding site" evidence="2">
    <location>
        <begin position="179"/>
        <end position="186"/>
    </location>
    <ligand>
        <name>ATP</name>
        <dbReference type="ChEBI" id="CHEBI:30616"/>
    </ligand>
</feature>
<evidence type="ECO:0000256" key="3">
    <source>
        <dbReference type="PIRSR" id="PIRSR640198-3"/>
    </source>
</evidence>
<keyword evidence="4" id="KW-0175">Coiled coil</keyword>
<sequence length="295" mass="34362">MTFSIEVKQKIDELKREYESLKKGKESLLDIIFEAELPESVTNSNAIEGSTLSIAETEKILMELEVSREVSVREVFEAKNLARVFEYLKNKIDSKNIDKELMLFIHKMLLTNIRDGIAGRFRVLNEYVRVGTHIAPAPEHIEVMLDALILEYSSIHNLHFLEKIGRFHLEFEYIHPFNDGNGRIGRVLMNYQLMQLGFPPIIIRDKEKDVYYESFREYRNSQKNKITTMNKVVSLALMESLHKRIAYLKSQIIIHLSEYSKKIGEKSSVLLNKAKRQTIPAFREKGVWKIGIDKN</sequence>
<evidence type="ECO:0000256" key="2">
    <source>
        <dbReference type="PIRSR" id="PIRSR640198-2"/>
    </source>
</evidence>
<dbReference type="AlphaFoldDB" id="A0A0G0GYJ1"/>
<feature type="binding site" evidence="2">
    <location>
        <begin position="130"/>
        <end position="133"/>
    </location>
    <ligand>
        <name>ATP</name>
        <dbReference type="ChEBI" id="CHEBI:30616"/>
    </ligand>
</feature>
<feature type="active site" evidence="1">
    <location>
        <position position="175"/>
    </location>
</feature>
<dbReference type="Pfam" id="PF02661">
    <property type="entry name" value="Fic"/>
    <property type="match status" value="1"/>
</dbReference>
<feature type="site" description="Important for autoinhibition of adenylyltransferase activity" evidence="3">
    <location>
        <position position="48"/>
    </location>
</feature>
<dbReference type="InterPro" id="IPR036597">
    <property type="entry name" value="Fido-like_dom_sf"/>
</dbReference>
<comment type="caution">
    <text evidence="6">The sequence shown here is derived from an EMBL/GenBank/DDBJ whole genome shotgun (WGS) entry which is preliminary data.</text>
</comment>
<proteinExistence type="predicted"/>
<evidence type="ECO:0000259" key="5">
    <source>
        <dbReference type="PROSITE" id="PS51459"/>
    </source>
</evidence>
<evidence type="ECO:0000313" key="6">
    <source>
        <dbReference type="EMBL" id="KKQ35082.1"/>
    </source>
</evidence>
<feature type="binding site" evidence="2">
    <location>
        <begin position="211"/>
        <end position="212"/>
    </location>
    <ligand>
        <name>ATP</name>
        <dbReference type="ChEBI" id="CHEBI:30616"/>
    </ligand>
</feature>
<dbReference type="PANTHER" id="PTHR13504:SF38">
    <property type="entry name" value="FIDO DOMAIN-CONTAINING PROTEIN"/>
    <property type="match status" value="1"/>
</dbReference>
<dbReference type="PROSITE" id="PS51459">
    <property type="entry name" value="FIDO"/>
    <property type="match status" value="1"/>
</dbReference>
<dbReference type="Proteomes" id="UP000033876">
    <property type="component" value="Unassembled WGS sequence"/>
</dbReference>
<dbReference type="GO" id="GO:0005524">
    <property type="term" value="F:ATP binding"/>
    <property type="evidence" value="ECO:0007669"/>
    <property type="project" value="UniProtKB-KW"/>
</dbReference>
<organism evidence="6">
    <name type="scientific">Candidatus Nomurabacteria bacterium GW2011_GWB1_37_5</name>
    <dbReference type="NCBI Taxonomy" id="1618742"/>
    <lineage>
        <taxon>Bacteria</taxon>
        <taxon>Candidatus Nomuraibacteriota</taxon>
    </lineage>
</organism>